<gene>
    <name evidence="6" type="ORF">ABNG02_05475</name>
    <name evidence="5" type="ORF">GCM10008994_19830</name>
</gene>
<reference evidence="5" key="1">
    <citation type="journal article" date="2014" name="Int. J. Syst. Evol. Microbiol.">
        <title>Complete genome sequence of Corynebacterium casei LMG S-19264T (=DSM 44701T), isolated from a smear-ripened cheese.</title>
        <authorList>
            <consortium name="US DOE Joint Genome Institute (JGI-PGF)"/>
            <person name="Walter F."/>
            <person name="Albersmeier A."/>
            <person name="Kalinowski J."/>
            <person name="Ruckert C."/>
        </authorList>
    </citation>
    <scope>NUCLEOTIDE SEQUENCE</scope>
    <source>
        <strain evidence="5">JCM 14265</strain>
    </source>
</reference>
<dbReference type="Pfam" id="PF03061">
    <property type="entry name" value="4HBT"/>
    <property type="match status" value="1"/>
</dbReference>
<dbReference type="EC" id="3.1.2.-" evidence="6"/>
<keyword evidence="2 6" id="KW-0378">Hydrolase</keyword>
<dbReference type="InterPro" id="IPR003736">
    <property type="entry name" value="PAAI_dom"/>
</dbReference>
<dbReference type="NCBIfam" id="TIGR00369">
    <property type="entry name" value="unchar_dom_1"/>
    <property type="match status" value="1"/>
</dbReference>
<dbReference type="InterPro" id="IPR006683">
    <property type="entry name" value="Thioestr_dom"/>
</dbReference>
<evidence type="ECO:0000313" key="7">
    <source>
        <dbReference type="Proteomes" id="UP001501425"/>
    </source>
</evidence>
<accession>A0AAV3SSY0</accession>
<dbReference type="PANTHER" id="PTHR21660:SF1">
    <property type="entry name" value="ACYL-COENZYME A THIOESTERASE 13"/>
    <property type="match status" value="1"/>
</dbReference>
<reference evidence="6 8" key="3">
    <citation type="submission" date="2024-06" db="EMBL/GenBank/DDBJ databases">
        <title>Halorubrum miltondacostae sp. nov., a potential PHA producer isolated from an inland solar saltern in Rio Maior, Portugal.</title>
        <authorList>
            <person name="Albuquerque L."/>
            <person name="Viver T."/>
            <person name="Barroso C."/>
            <person name="Claudino R."/>
            <person name="Galvan M."/>
            <person name="Simoes G."/>
            <person name="Lobo Da Cunha A."/>
            <person name="Egas C."/>
        </authorList>
    </citation>
    <scope>NUCLEOTIDE SEQUENCE [LARGE SCALE GENOMIC DNA]</scope>
    <source>
        <strain evidence="6 8">DSM 18646</strain>
    </source>
</reference>
<dbReference type="InterPro" id="IPR029069">
    <property type="entry name" value="HotDog_dom_sf"/>
</dbReference>
<dbReference type="RefSeq" id="WP_343778732.1">
    <property type="nucleotide sequence ID" value="NZ_BAAADQ010000010.1"/>
</dbReference>
<evidence type="ECO:0000256" key="3">
    <source>
        <dbReference type="SAM" id="MobiDB-lite"/>
    </source>
</evidence>
<dbReference type="InterPro" id="IPR039298">
    <property type="entry name" value="ACOT13"/>
</dbReference>
<evidence type="ECO:0000313" key="6">
    <source>
        <dbReference type="EMBL" id="MEZ3166773.1"/>
    </source>
</evidence>
<proteinExistence type="inferred from homology"/>
<dbReference type="Proteomes" id="UP001567571">
    <property type="component" value="Unassembled WGS sequence"/>
</dbReference>
<reference evidence="5" key="2">
    <citation type="submission" date="2023-12" db="EMBL/GenBank/DDBJ databases">
        <authorList>
            <person name="Sun Q."/>
            <person name="Inoue M."/>
        </authorList>
    </citation>
    <scope>NUCLEOTIDE SEQUENCE</scope>
    <source>
        <strain evidence="5">JCM 14265</strain>
    </source>
</reference>
<evidence type="ECO:0000256" key="1">
    <source>
        <dbReference type="ARBA" id="ARBA00008324"/>
    </source>
</evidence>
<evidence type="ECO:0000313" key="5">
    <source>
        <dbReference type="EMBL" id="GAA0544897.1"/>
    </source>
</evidence>
<dbReference type="EMBL" id="JBEDNW010000002">
    <property type="protein sequence ID" value="MEZ3166773.1"/>
    <property type="molecule type" value="Genomic_DNA"/>
</dbReference>
<dbReference type="AlphaFoldDB" id="A0AAV3SSY0"/>
<dbReference type="SUPFAM" id="SSF54637">
    <property type="entry name" value="Thioesterase/thiol ester dehydrase-isomerase"/>
    <property type="match status" value="1"/>
</dbReference>
<dbReference type="CDD" id="cd03443">
    <property type="entry name" value="PaaI_thioesterase"/>
    <property type="match status" value="1"/>
</dbReference>
<dbReference type="EMBL" id="BAAADQ010000010">
    <property type="protein sequence ID" value="GAA0544897.1"/>
    <property type="molecule type" value="Genomic_DNA"/>
</dbReference>
<comment type="similarity">
    <text evidence="1">Belongs to the thioesterase PaaI family.</text>
</comment>
<dbReference type="Gene3D" id="3.10.129.10">
    <property type="entry name" value="Hotdog Thioesterase"/>
    <property type="match status" value="1"/>
</dbReference>
<sequence>MRWHTHMADPSDTGEGDRRRATSSGEADRTAVVERLYGDIPFHQRHGLEVLSVTPDRASVKLPFDPGLVGNPDLGVLHGGVVSALVDLAGAAVFVGGREAYTPTIDLRVNYLEAAGREPLYATATVDRRGADIGVASIEVESGDAVCATGTGVYKLTDD</sequence>
<protein>
    <submittedName>
        <fullName evidence="6">PaaI family thioesterase</fullName>
        <ecNumber evidence="6">3.1.2.-</ecNumber>
    </submittedName>
</protein>
<dbReference type="Proteomes" id="UP001501425">
    <property type="component" value="Unassembled WGS sequence"/>
</dbReference>
<feature type="region of interest" description="Disordered" evidence="3">
    <location>
        <begin position="1"/>
        <end position="27"/>
    </location>
</feature>
<feature type="domain" description="Thioesterase" evidence="4">
    <location>
        <begin position="75"/>
        <end position="144"/>
    </location>
</feature>
<dbReference type="GO" id="GO:0047617">
    <property type="term" value="F:fatty acyl-CoA hydrolase activity"/>
    <property type="evidence" value="ECO:0007669"/>
    <property type="project" value="InterPro"/>
</dbReference>
<dbReference type="PANTHER" id="PTHR21660">
    <property type="entry name" value="THIOESTERASE SUPERFAMILY MEMBER-RELATED"/>
    <property type="match status" value="1"/>
</dbReference>
<feature type="compositionally biased region" description="Basic and acidic residues" evidence="3">
    <location>
        <begin position="15"/>
        <end position="27"/>
    </location>
</feature>
<evidence type="ECO:0000256" key="2">
    <source>
        <dbReference type="ARBA" id="ARBA00022801"/>
    </source>
</evidence>
<evidence type="ECO:0000259" key="4">
    <source>
        <dbReference type="Pfam" id="PF03061"/>
    </source>
</evidence>
<comment type="caution">
    <text evidence="5">The sequence shown here is derived from an EMBL/GenBank/DDBJ whole genome shotgun (WGS) entry which is preliminary data.</text>
</comment>
<name>A0AAV3SSY0_9EURY</name>
<keyword evidence="8" id="KW-1185">Reference proteome</keyword>
<evidence type="ECO:0000313" key="8">
    <source>
        <dbReference type="Proteomes" id="UP001567571"/>
    </source>
</evidence>
<organism evidence="5 7">
    <name type="scientific">Halorubrum ejinorense</name>
    <dbReference type="NCBI Taxonomy" id="425309"/>
    <lineage>
        <taxon>Archaea</taxon>
        <taxon>Methanobacteriati</taxon>
        <taxon>Methanobacteriota</taxon>
        <taxon>Stenosarchaea group</taxon>
        <taxon>Halobacteria</taxon>
        <taxon>Halobacteriales</taxon>
        <taxon>Haloferacaceae</taxon>
        <taxon>Halorubrum</taxon>
    </lineage>
</organism>